<protein>
    <recommendedName>
        <fullName evidence="3">HTH tetR-type domain-containing protein</fullName>
    </recommendedName>
</protein>
<evidence type="ECO:0000256" key="1">
    <source>
        <dbReference type="ARBA" id="ARBA00023125"/>
    </source>
</evidence>
<dbReference type="SUPFAM" id="SSF46689">
    <property type="entry name" value="Homeodomain-like"/>
    <property type="match status" value="1"/>
</dbReference>
<dbReference type="STRING" id="1423747.FC69_GL001837"/>
<dbReference type="InterPro" id="IPR009057">
    <property type="entry name" value="Homeodomain-like_sf"/>
</dbReference>
<dbReference type="OrthoDB" id="9780824at2"/>
<dbReference type="PRINTS" id="PR00455">
    <property type="entry name" value="HTHTETR"/>
</dbReference>
<gene>
    <name evidence="4" type="ORF">FC69_GL001837</name>
</gene>
<organism evidence="4 5">
    <name type="scientific">Latilactobacillus fuchuensis DSM 14340 = JCM 11249</name>
    <dbReference type="NCBI Taxonomy" id="1423747"/>
    <lineage>
        <taxon>Bacteria</taxon>
        <taxon>Bacillati</taxon>
        <taxon>Bacillota</taxon>
        <taxon>Bacilli</taxon>
        <taxon>Lactobacillales</taxon>
        <taxon>Lactobacillaceae</taxon>
        <taxon>Latilactobacillus</taxon>
    </lineage>
</organism>
<evidence type="ECO:0000259" key="3">
    <source>
        <dbReference type="PROSITE" id="PS50977"/>
    </source>
</evidence>
<feature type="domain" description="HTH tetR-type" evidence="3">
    <location>
        <begin position="23"/>
        <end position="83"/>
    </location>
</feature>
<dbReference type="InterPro" id="IPR001647">
    <property type="entry name" value="HTH_TetR"/>
</dbReference>
<dbReference type="Gene3D" id="1.10.357.10">
    <property type="entry name" value="Tetracycline Repressor, domain 2"/>
    <property type="match status" value="1"/>
</dbReference>
<evidence type="ECO:0000313" key="4">
    <source>
        <dbReference type="EMBL" id="KRL59211.1"/>
    </source>
</evidence>
<dbReference type="GO" id="GO:0003677">
    <property type="term" value="F:DNA binding"/>
    <property type="evidence" value="ECO:0007669"/>
    <property type="project" value="UniProtKB-UniRule"/>
</dbReference>
<evidence type="ECO:0000313" key="5">
    <source>
        <dbReference type="Proteomes" id="UP000051264"/>
    </source>
</evidence>
<reference evidence="4 5" key="1">
    <citation type="journal article" date="2015" name="Genome Announc.">
        <title>Expanding the biotechnology potential of lactobacilli through comparative genomics of 213 strains and associated genera.</title>
        <authorList>
            <person name="Sun Z."/>
            <person name="Harris H.M."/>
            <person name="McCann A."/>
            <person name="Guo C."/>
            <person name="Argimon S."/>
            <person name="Zhang W."/>
            <person name="Yang X."/>
            <person name="Jeffery I.B."/>
            <person name="Cooney J.C."/>
            <person name="Kagawa T.F."/>
            <person name="Liu W."/>
            <person name="Song Y."/>
            <person name="Salvetti E."/>
            <person name="Wrobel A."/>
            <person name="Rasinkangas P."/>
            <person name="Parkhill J."/>
            <person name="Rea M.C."/>
            <person name="O'Sullivan O."/>
            <person name="Ritari J."/>
            <person name="Douillard F.P."/>
            <person name="Paul Ross R."/>
            <person name="Yang R."/>
            <person name="Briner A.E."/>
            <person name="Felis G.E."/>
            <person name="de Vos W.M."/>
            <person name="Barrangou R."/>
            <person name="Klaenhammer T.R."/>
            <person name="Caufield P.W."/>
            <person name="Cui Y."/>
            <person name="Zhang H."/>
            <person name="O'Toole P.W."/>
        </authorList>
    </citation>
    <scope>NUCLEOTIDE SEQUENCE [LARGE SCALE GENOMIC DNA]</scope>
    <source>
        <strain evidence="4 5">DSM 14340</strain>
    </source>
</reference>
<dbReference type="PANTHER" id="PTHR43479">
    <property type="entry name" value="ACREF/ENVCD OPERON REPRESSOR-RELATED"/>
    <property type="match status" value="1"/>
</dbReference>
<feature type="DNA-binding region" description="H-T-H motif" evidence="2">
    <location>
        <begin position="46"/>
        <end position="65"/>
    </location>
</feature>
<name>A0A0R1S1B1_9LACO</name>
<accession>A0A0R1S1B1</accession>
<dbReference type="PATRIC" id="fig|1423747.3.peg.1866"/>
<dbReference type="PROSITE" id="PS01081">
    <property type="entry name" value="HTH_TETR_1"/>
    <property type="match status" value="1"/>
</dbReference>
<dbReference type="AlphaFoldDB" id="A0A0R1S1B1"/>
<dbReference type="InterPro" id="IPR050624">
    <property type="entry name" value="HTH-type_Tx_Regulator"/>
</dbReference>
<dbReference type="Proteomes" id="UP000051264">
    <property type="component" value="Unassembled WGS sequence"/>
</dbReference>
<dbReference type="PROSITE" id="PS50977">
    <property type="entry name" value="HTH_TETR_2"/>
    <property type="match status" value="1"/>
</dbReference>
<dbReference type="PANTHER" id="PTHR43479:SF11">
    <property type="entry name" value="ACREF_ENVCD OPERON REPRESSOR-RELATED"/>
    <property type="match status" value="1"/>
</dbReference>
<comment type="caution">
    <text evidence="4">The sequence shown here is derived from an EMBL/GenBank/DDBJ whole genome shotgun (WGS) entry which is preliminary data.</text>
</comment>
<keyword evidence="1 2" id="KW-0238">DNA-binding</keyword>
<proteinExistence type="predicted"/>
<dbReference type="Pfam" id="PF00440">
    <property type="entry name" value="TetR_N"/>
    <property type="match status" value="1"/>
</dbReference>
<dbReference type="InterPro" id="IPR023772">
    <property type="entry name" value="DNA-bd_HTH_TetR-type_CS"/>
</dbReference>
<sequence>MILLDNKINNNITDDLLYKNSIPIGKKKILIAAIELFYEQGFDRTSTLQIAKRSGISEGTIYKHFRSKRGLLNAIIDPMISNLLSNCNDSFIVDTDINIKEVISTMVKNKMDYIYNNRKILKILMIELLTNDTIYSEVKSRCNANYPLISSKIHMFLKGKNISDDDFLRTLVSDLLYGFFKMIFCNNYGRDQLKYEMEDIAEDVLNYIN</sequence>
<dbReference type="EMBL" id="AZEX01000054">
    <property type="protein sequence ID" value="KRL59211.1"/>
    <property type="molecule type" value="Genomic_DNA"/>
</dbReference>
<evidence type="ECO:0000256" key="2">
    <source>
        <dbReference type="PROSITE-ProRule" id="PRU00335"/>
    </source>
</evidence>